<keyword evidence="3 5" id="KW-0863">Zinc-finger</keyword>
<feature type="region of interest" description="Disordered" evidence="6">
    <location>
        <begin position="222"/>
        <end position="271"/>
    </location>
</feature>
<proteinExistence type="predicted"/>
<dbReference type="InterPro" id="IPR050688">
    <property type="entry name" value="Zinc_finger/UBP_domain"/>
</dbReference>
<evidence type="ECO:0000256" key="2">
    <source>
        <dbReference type="ARBA" id="ARBA00022737"/>
    </source>
</evidence>
<dbReference type="PANTHER" id="PTHR24403">
    <property type="entry name" value="ZINC FINGER PROTEIN"/>
    <property type="match status" value="1"/>
</dbReference>
<gene>
    <name evidence="8" type="primary">MSN2</name>
    <name evidence="8" type="ORF">Forpe1208_v003980</name>
</gene>
<feature type="domain" description="C2H2-type" evidence="7">
    <location>
        <begin position="307"/>
        <end position="333"/>
    </location>
</feature>
<dbReference type="AlphaFoldDB" id="A0A8J5P346"/>
<evidence type="ECO:0000313" key="8">
    <source>
        <dbReference type="EMBL" id="KAG7417685.1"/>
    </source>
</evidence>
<evidence type="ECO:0000256" key="6">
    <source>
        <dbReference type="SAM" id="MobiDB-lite"/>
    </source>
</evidence>
<dbReference type="PANTHER" id="PTHR24403:SF58">
    <property type="entry name" value="ZINC FINGER PROTEIN 462"/>
    <property type="match status" value="1"/>
</dbReference>
<dbReference type="GO" id="GO:0045944">
    <property type="term" value="P:positive regulation of transcription by RNA polymerase II"/>
    <property type="evidence" value="ECO:0007669"/>
    <property type="project" value="TreeGrafter"/>
</dbReference>
<dbReference type="SMART" id="SM00355">
    <property type="entry name" value="ZnF_C2H2"/>
    <property type="match status" value="2"/>
</dbReference>
<comment type="caution">
    <text evidence="8">The sequence shown here is derived from an EMBL/GenBank/DDBJ whole genome shotgun (WGS) entry which is preliminary data.</text>
</comment>
<protein>
    <submittedName>
        <fullName evidence="8">Zinc finger protein MSN2</fullName>
    </submittedName>
</protein>
<dbReference type="Proteomes" id="UP000694050">
    <property type="component" value="Unassembled WGS sequence"/>
</dbReference>
<sequence>MCISNASDRIISKEVIALLRIVFSFLLGQHDSWTRISRKKVSCYFPPVKFSSPETSNSQIPNIYLLGVATGGKPRPTRQTMEGRIPDDVLLFMSEEDFVVGFASDYLDTLPWNGPDGTNDAAFADVHQETTFADTADSINTNSFDIYSDRINPILHNTQELPALDTSYPDILPMNWDFMTMPADPITATIAGSITTTEQSNYSTTYTSSSSSMTESIPIGLSQSKVSDPLSTKDAENASSTTTRRRRTKMEPGTRPCDLKRQKRKEDKPEKCHICEKGHQWKRDLERHYRSNHPDEAAKMGLSRSKPICRHCGKDFARRDHLKRHLKRKHGSD</sequence>
<evidence type="ECO:0000259" key="7">
    <source>
        <dbReference type="PROSITE" id="PS50157"/>
    </source>
</evidence>
<organism evidence="8 9">
    <name type="scientific">Fusarium oxysporum f. sp. rapae</name>
    <dbReference type="NCBI Taxonomy" id="485398"/>
    <lineage>
        <taxon>Eukaryota</taxon>
        <taxon>Fungi</taxon>
        <taxon>Dikarya</taxon>
        <taxon>Ascomycota</taxon>
        <taxon>Pezizomycotina</taxon>
        <taxon>Sordariomycetes</taxon>
        <taxon>Hypocreomycetidae</taxon>
        <taxon>Hypocreales</taxon>
        <taxon>Nectriaceae</taxon>
        <taxon>Fusarium</taxon>
        <taxon>Fusarium oxysporum species complex</taxon>
    </lineage>
</organism>
<evidence type="ECO:0000256" key="4">
    <source>
        <dbReference type="ARBA" id="ARBA00022833"/>
    </source>
</evidence>
<evidence type="ECO:0000313" key="9">
    <source>
        <dbReference type="Proteomes" id="UP000694050"/>
    </source>
</evidence>
<name>A0A8J5P346_FUSOX</name>
<dbReference type="InterPro" id="IPR013087">
    <property type="entry name" value="Znf_C2H2_type"/>
</dbReference>
<reference evidence="8" key="1">
    <citation type="submission" date="2021-04" db="EMBL/GenBank/DDBJ databases">
        <title>First draft genome resource for Brassicaceae pathogens Fusarium oxysporum f. sp. raphani and Fusarium oxysporum f. sp. rapae.</title>
        <authorList>
            <person name="Asai S."/>
        </authorList>
    </citation>
    <scope>NUCLEOTIDE SEQUENCE</scope>
    <source>
        <strain evidence="8">Tf1208</strain>
    </source>
</reference>
<dbReference type="PROSITE" id="PS00028">
    <property type="entry name" value="ZINC_FINGER_C2H2_1"/>
    <property type="match status" value="1"/>
</dbReference>
<feature type="compositionally biased region" description="Basic and acidic residues" evidence="6">
    <location>
        <begin position="249"/>
        <end position="271"/>
    </location>
</feature>
<keyword evidence="1" id="KW-0479">Metal-binding</keyword>
<accession>A0A8J5P346</accession>
<evidence type="ECO:0000256" key="1">
    <source>
        <dbReference type="ARBA" id="ARBA00022723"/>
    </source>
</evidence>
<dbReference type="PROSITE" id="PS50157">
    <property type="entry name" value="ZINC_FINGER_C2H2_2"/>
    <property type="match status" value="1"/>
</dbReference>
<keyword evidence="4" id="KW-0862">Zinc</keyword>
<dbReference type="GO" id="GO:0005634">
    <property type="term" value="C:nucleus"/>
    <property type="evidence" value="ECO:0007669"/>
    <property type="project" value="TreeGrafter"/>
</dbReference>
<evidence type="ECO:0000256" key="3">
    <source>
        <dbReference type="ARBA" id="ARBA00022771"/>
    </source>
</evidence>
<dbReference type="EMBL" id="JAELUQ010000003">
    <property type="protein sequence ID" value="KAG7417685.1"/>
    <property type="molecule type" value="Genomic_DNA"/>
</dbReference>
<keyword evidence="2" id="KW-0677">Repeat</keyword>
<evidence type="ECO:0000256" key="5">
    <source>
        <dbReference type="PROSITE-ProRule" id="PRU00042"/>
    </source>
</evidence>
<dbReference type="GO" id="GO:0008270">
    <property type="term" value="F:zinc ion binding"/>
    <property type="evidence" value="ECO:0007669"/>
    <property type="project" value="UniProtKB-KW"/>
</dbReference>